<dbReference type="Proteomes" id="UP000681720">
    <property type="component" value="Unassembled WGS sequence"/>
</dbReference>
<sequence>MQKRPFTVFFKNTTSLIQNHSSCPNNVDQEHSINDAQVSDKYNSDTSFISQTNPFYYETDDLEVDTDNDGNSNKFAISTSVPSHTIVSRKRVKTC</sequence>
<proteinExistence type="predicted"/>
<evidence type="ECO:0000313" key="2">
    <source>
        <dbReference type="Proteomes" id="UP000681720"/>
    </source>
</evidence>
<organism evidence="1 2">
    <name type="scientific">Rotaria magnacalcarata</name>
    <dbReference type="NCBI Taxonomy" id="392030"/>
    <lineage>
        <taxon>Eukaryota</taxon>
        <taxon>Metazoa</taxon>
        <taxon>Spiralia</taxon>
        <taxon>Gnathifera</taxon>
        <taxon>Rotifera</taxon>
        <taxon>Eurotatoria</taxon>
        <taxon>Bdelloidea</taxon>
        <taxon>Philodinida</taxon>
        <taxon>Philodinidae</taxon>
        <taxon>Rotaria</taxon>
    </lineage>
</organism>
<gene>
    <name evidence="1" type="ORF">GIL414_LOCUS82454</name>
</gene>
<accession>A0A8S3JEZ8</accession>
<name>A0A8S3JEZ8_9BILA</name>
<evidence type="ECO:0000313" key="1">
    <source>
        <dbReference type="EMBL" id="CAF5217496.1"/>
    </source>
</evidence>
<dbReference type="AlphaFoldDB" id="A0A8S3JEZ8"/>
<dbReference type="EMBL" id="CAJOBJ010360220">
    <property type="protein sequence ID" value="CAF5217496.1"/>
    <property type="molecule type" value="Genomic_DNA"/>
</dbReference>
<protein>
    <submittedName>
        <fullName evidence="1">Uncharacterized protein</fullName>
    </submittedName>
</protein>
<reference evidence="1" key="1">
    <citation type="submission" date="2021-02" db="EMBL/GenBank/DDBJ databases">
        <authorList>
            <person name="Nowell W R."/>
        </authorList>
    </citation>
    <scope>NUCLEOTIDE SEQUENCE</scope>
</reference>
<comment type="caution">
    <text evidence="1">The sequence shown here is derived from an EMBL/GenBank/DDBJ whole genome shotgun (WGS) entry which is preliminary data.</text>
</comment>